<dbReference type="EMBL" id="JH818444">
    <property type="protein sequence ID" value="EKC41989.1"/>
    <property type="molecule type" value="Genomic_DNA"/>
</dbReference>
<accession>K1RE41</accession>
<dbReference type="GO" id="GO:0000981">
    <property type="term" value="F:DNA-binding transcription factor activity, RNA polymerase II-specific"/>
    <property type="evidence" value="ECO:0007669"/>
    <property type="project" value="InterPro"/>
</dbReference>
<dbReference type="InterPro" id="IPR009057">
    <property type="entry name" value="Homeodomain-like_sf"/>
</dbReference>
<keyword evidence="8 11" id="KW-0371">Homeobox</keyword>
<dbReference type="FunFam" id="2.10.110.10:FF:000032">
    <property type="entry name" value="LIM/homeobox protein Lhx3"/>
    <property type="match status" value="1"/>
</dbReference>
<dbReference type="FunFam" id="2.10.110.10:FF:000120">
    <property type="entry name" value="Insulin gene enhancer protein ISL-2"/>
    <property type="match status" value="1"/>
</dbReference>
<evidence type="ECO:0000256" key="1">
    <source>
        <dbReference type="ARBA" id="ARBA00004123"/>
    </source>
</evidence>
<evidence type="ECO:0000256" key="14">
    <source>
        <dbReference type="SAM" id="MobiDB-lite"/>
    </source>
</evidence>
<feature type="DNA-binding region" description="Homeobox" evidence="11">
    <location>
        <begin position="213"/>
        <end position="272"/>
    </location>
</feature>
<sequence>MNMSSLSDLPPAHGGYHTEGSRASPTPASLTEMISRNKFLEAAIPKCAGCGEPILDRFILKVLDRSWHSRCLQCHDCHARLSDKCFSKGEKVFCKDDFFRWSYVYLSMQPDLIGPLSDHGVTRPPKTVRERVGALRYGTKCAGCEKGIPPTEVVRRAQDNVYHLECFACLMCSRQLNTGDEFYLMEDRKLVCKADYESAKARGINEYDIDAANKRPRTTITAKQLEALKRAYNESPKPARHVREQLSAETGLDMRVVQVWFQNRRAKEKRLKKDAGRNRWSPYFRQLKRNGDQDSSNSADDRSDICLDDDEVDDLDESISQSGRLSGDLFSSGSGQPMDREPNMGSVPVGPPESPSMETWSHFGNVPSNPNFLGRHSPNIPMTNSHLMPMDPLPMMGGPSSVARLMGGDLNDNSQGYSEYSSNSNHNHVEVY</sequence>
<dbReference type="Pfam" id="PF00412">
    <property type="entry name" value="LIM"/>
    <property type="match status" value="2"/>
</dbReference>
<organism evidence="15">
    <name type="scientific">Magallana gigas</name>
    <name type="common">Pacific oyster</name>
    <name type="synonym">Crassostrea gigas</name>
    <dbReference type="NCBI Taxonomy" id="29159"/>
    <lineage>
        <taxon>Eukaryota</taxon>
        <taxon>Metazoa</taxon>
        <taxon>Spiralia</taxon>
        <taxon>Lophotrochozoa</taxon>
        <taxon>Mollusca</taxon>
        <taxon>Bivalvia</taxon>
        <taxon>Autobranchia</taxon>
        <taxon>Pteriomorphia</taxon>
        <taxon>Ostreida</taxon>
        <taxon>Ostreoidea</taxon>
        <taxon>Ostreidae</taxon>
        <taxon>Magallana</taxon>
    </lineage>
</organism>
<protein>
    <submittedName>
        <fullName evidence="15">LIM/homeobox protein Lhx3</fullName>
    </submittedName>
</protein>
<comment type="subcellular location">
    <subcellularLocation>
        <location evidence="1 11 13">Nucleus</location>
    </subcellularLocation>
</comment>
<dbReference type="PANTHER" id="PTHR24208:SF128">
    <property type="entry name" value="LIM3, ISOFORM G"/>
    <property type="match status" value="1"/>
</dbReference>
<evidence type="ECO:0000256" key="10">
    <source>
        <dbReference type="ARBA" id="ARBA00023242"/>
    </source>
</evidence>
<dbReference type="SUPFAM" id="SSF57716">
    <property type="entry name" value="Glucocorticoid receptor-like (DNA-binding domain)"/>
    <property type="match status" value="2"/>
</dbReference>
<evidence type="ECO:0000256" key="8">
    <source>
        <dbReference type="ARBA" id="ARBA00023155"/>
    </source>
</evidence>
<dbReference type="GO" id="GO:0030182">
    <property type="term" value="P:neuron differentiation"/>
    <property type="evidence" value="ECO:0007669"/>
    <property type="project" value="TreeGrafter"/>
</dbReference>
<evidence type="ECO:0000256" key="2">
    <source>
        <dbReference type="ARBA" id="ARBA00022723"/>
    </source>
</evidence>
<feature type="region of interest" description="Disordered" evidence="14">
    <location>
        <begin position="282"/>
        <end position="356"/>
    </location>
</feature>
<dbReference type="PANTHER" id="PTHR24208">
    <property type="entry name" value="LIM/HOMEOBOX PROTEIN LHX"/>
    <property type="match status" value="1"/>
</dbReference>
<evidence type="ECO:0000313" key="15">
    <source>
        <dbReference type="EMBL" id="EKC41989.1"/>
    </source>
</evidence>
<dbReference type="InterPro" id="IPR001356">
    <property type="entry name" value="HD"/>
</dbReference>
<dbReference type="GO" id="GO:0000977">
    <property type="term" value="F:RNA polymerase II transcription regulatory region sequence-specific DNA binding"/>
    <property type="evidence" value="ECO:0007669"/>
    <property type="project" value="TreeGrafter"/>
</dbReference>
<keyword evidence="9" id="KW-0804">Transcription</keyword>
<dbReference type="HOGENOM" id="CLU_538889_0_0_1"/>
<reference evidence="15" key="1">
    <citation type="journal article" date="2012" name="Nature">
        <title>The oyster genome reveals stress adaptation and complexity of shell formation.</title>
        <authorList>
            <person name="Zhang G."/>
            <person name="Fang X."/>
            <person name="Guo X."/>
            <person name="Li L."/>
            <person name="Luo R."/>
            <person name="Xu F."/>
            <person name="Yang P."/>
            <person name="Zhang L."/>
            <person name="Wang X."/>
            <person name="Qi H."/>
            <person name="Xiong Z."/>
            <person name="Que H."/>
            <person name="Xie Y."/>
            <person name="Holland P.W."/>
            <person name="Paps J."/>
            <person name="Zhu Y."/>
            <person name="Wu F."/>
            <person name="Chen Y."/>
            <person name="Wang J."/>
            <person name="Peng C."/>
            <person name="Meng J."/>
            <person name="Yang L."/>
            <person name="Liu J."/>
            <person name="Wen B."/>
            <person name="Zhang N."/>
            <person name="Huang Z."/>
            <person name="Zhu Q."/>
            <person name="Feng Y."/>
            <person name="Mount A."/>
            <person name="Hedgecock D."/>
            <person name="Xu Z."/>
            <person name="Liu Y."/>
            <person name="Domazet-Loso T."/>
            <person name="Du Y."/>
            <person name="Sun X."/>
            <person name="Zhang S."/>
            <person name="Liu B."/>
            <person name="Cheng P."/>
            <person name="Jiang X."/>
            <person name="Li J."/>
            <person name="Fan D."/>
            <person name="Wang W."/>
            <person name="Fu W."/>
            <person name="Wang T."/>
            <person name="Wang B."/>
            <person name="Zhang J."/>
            <person name="Peng Z."/>
            <person name="Li Y."/>
            <person name="Li N."/>
            <person name="Wang J."/>
            <person name="Chen M."/>
            <person name="He Y."/>
            <person name="Tan F."/>
            <person name="Song X."/>
            <person name="Zheng Q."/>
            <person name="Huang R."/>
            <person name="Yang H."/>
            <person name="Du X."/>
            <person name="Chen L."/>
            <person name="Yang M."/>
            <person name="Gaffney P.M."/>
            <person name="Wang S."/>
            <person name="Luo L."/>
            <person name="She Z."/>
            <person name="Ming Y."/>
            <person name="Huang W."/>
            <person name="Zhang S."/>
            <person name="Huang B."/>
            <person name="Zhang Y."/>
            <person name="Qu T."/>
            <person name="Ni P."/>
            <person name="Miao G."/>
            <person name="Wang J."/>
            <person name="Wang Q."/>
            <person name="Steinberg C.E."/>
            <person name="Wang H."/>
            <person name="Li N."/>
            <person name="Qian L."/>
            <person name="Zhang G."/>
            <person name="Li Y."/>
            <person name="Yang H."/>
            <person name="Liu X."/>
            <person name="Wang J."/>
            <person name="Yin Y."/>
            <person name="Wang J."/>
        </authorList>
    </citation>
    <scope>NUCLEOTIDE SEQUENCE [LARGE SCALE GENOMIC DNA]</scope>
    <source>
        <strain evidence="15">05x7-T-G4-1.051#20</strain>
    </source>
</reference>
<dbReference type="SUPFAM" id="SSF46689">
    <property type="entry name" value="Homeodomain-like"/>
    <property type="match status" value="1"/>
</dbReference>
<dbReference type="CDD" id="cd09376">
    <property type="entry name" value="LIM2_Lhx3_Lhx4"/>
    <property type="match status" value="1"/>
</dbReference>
<keyword evidence="6 12" id="KW-0440">LIM domain</keyword>
<dbReference type="InParanoid" id="K1RE41"/>
<dbReference type="InterPro" id="IPR017970">
    <property type="entry name" value="Homeobox_CS"/>
</dbReference>
<proteinExistence type="predicted"/>
<dbReference type="InterPro" id="IPR050453">
    <property type="entry name" value="LIM_Homeobox_TF"/>
</dbReference>
<dbReference type="PROSITE" id="PS00478">
    <property type="entry name" value="LIM_DOMAIN_1"/>
    <property type="match status" value="1"/>
</dbReference>
<dbReference type="InterPro" id="IPR049594">
    <property type="entry name" value="Lhx3/4-like_LIM2"/>
</dbReference>
<feature type="region of interest" description="Disordered" evidence="14">
    <location>
        <begin position="408"/>
        <end position="432"/>
    </location>
</feature>
<gene>
    <name evidence="15" type="ORF">CGI_10028171</name>
</gene>
<evidence type="ECO:0000256" key="11">
    <source>
        <dbReference type="PROSITE-ProRule" id="PRU00108"/>
    </source>
</evidence>
<dbReference type="FunFam" id="1.10.10.60:FF:000219">
    <property type="entry name" value="LIM/homeobox protein Lhx3"/>
    <property type="match status" value="1"/>
</dbReference>
<evidence type="ECO:0000256" key="9">
    <source>
        <dbReference type="ARBA" id="ARBA00023163"/>
    </source>
</evidence>
<evidence type="ECO:0000256" key="12">
    <source>
        <dbReference type="PROSITE-ProRule" id="PRU00125"/>
    </source>
</evidence>
<keyword evidence="2 12" id="KW-0479">Metal-binding</keyword>
<dbReference type="AlphaFoldDB" id="K1RE41"/>
<dbReference type="PROSITE" id="PS50071">
    <property type="entry name" value="HOMEOBOX_2"/>
    <property type="match status" value="1"/>
</dbReference>
<dbReference type="PROSITE" id="PS50023">
    <property type="entry name" value="LIM_DOMAIN_2"/>
    <property type="match status" value="2"/>
</dbReference>
<evidence type="ECO:0000256" key="13">
    <source>
        <dbReference type="RuleBase" id="RU000682"/>
    </source>
</evidence>
<evidence type="ECO:0000256" key="4">
    <source>
        <dbReference type="ARBA" id="ARBA00022833"/>
    </source>
</evidence>
<dbReference type="Gene3D" id="1.10.10.60">
    <property type="entry name" value="Homeodomain-like"/>
    <property type="match status" value="1"/>
</dbReference>
<dbReference type="Pfam" id="PF00046">
    <property type="entry name" value="Homeodomain"/>
    <property type="match status" value="1"/>
</dbReference>
<feature type="compositionally biased region" description="Low complexity" evidence="14">
    <location>
        <begin position="417"/>
        <end position="426"/>
    </location>
</feature>
<dbReference type="GO" id="GO:0008270">
    <property type="term" value="F:zinc ion binding"/>
    <property type="evidence" value="ECO:0007669"/>
    <property type="project" value="InterPro"/>
</dbReference>
<dbReference type="CDD" id="cd00086">
    <property type="entry name" value="homeodomain"/>
    <property type="match status" value="1"/>
</dbReference>
<dbReference type="GO" id="GO:0005634">
    <property type="term" value="C:nucleus"/>
    <property type="evidence" value="ECO:0007669"/>
    <property type="project" value="UniProtKB-SubCell"/>
</dbReference>
<keyword evidence="5" id="KW-0805">Transcription regulation</keyword>
<evidence type="ECO:0000256" key="6">
    <source>
        <dbReference type="ARBA" id="ARBA00023038"/>
    </source>
</evidence>
<feature type="region of interest" description="Disordered" evidence="14">
    <location>
        <begin position="1"/>
        <end position="27"/>
    </location>
</feature>
<name>K1RE41_MAGGI</name>
<keyword evidence="10 11" id="KW-0539">Nucleus</keyword>
<dbReference type="SMART" id="SM00389">
    <property type="entry name" value="HOX"/>
    <property type="match status" value="1"/>
</dbReference>
<dbReference type="SMART" id="SM00132">
    <property type="entry name" value="LIM"/>
    <property type="match status" value="2"/>
</dbReference>
<dbReference type="InterPro" id="IPR001781">
    <property type="entry name" value="Znf_LIM"/>
</dbReference>
<evidence type="ECO:0000256" key="3">
    <source>
        <dbReference type="ARBA" id="ARBA00022737"/>
    </source>
</evidence>
<feature type="compositionally biased region" description="Polar residues" evidence="14">
    <location>
        <begin position="320"/>
        <end position="335"/>
    </location>
</feature>
<evidence type="ECO:0000256" key="7">
    <source>
        <dbReference type="ARBA" id="ARBA00023125"/>
    </source>
</evidence>
<keyword evidence="3" id="KW-0677">Repeat</keyword>
<evidence type="ECO:0000256" key="5">
    <source>
        <dbReference type="ARBA" id="ARBA00023015"/>
    </source>
</evidence>
<feature type="compositionally biased region" description="Acidic residues" evidence="14">
    <location>
        <begin position="306"/>
        <end position="317"/>
    </location>
</feature>
<dbReference type="Gene3D" id="2.10.110.10">
    <property type="entry name" value="Cysteine Rich Protein"/>
    <property type="match status" value="2"/>
</dbReference>
<dbReference type="PROSITE" id="PS00027">
    <property type="entry name" value="HOMEOBOX_1"/>
    <property type="match status" value="1"/>
</dbReference>
<keyword evidence="7 11" id="KW-0238">DNA-binding</keyword>
<keyword evidence="4 12" id="KW-0862">Zinc</keyword>
<dbReference type="FunCoup" id="K1RE41">
    <property type="interactions" value="124"/>
</dbReference>